<sequence length="372" mass="41003">MEELQRLIASRRGHRSHLTKLMKKYEEIITKDGGFTELELASAKNTTQQLEAKAGKLRDLDEIIAPKIEKPEDLEEEIMETEEIQEGITDMIAKLSVIINNDNVPSVNTPSPVVPPSVASTSSPQSASSMSQNPTNIDPTQVVPPSNTTQVVPPPNITHPSNQPFIPQASNFNSYSTRLPKVNLPVFSGDPLEWMTFWDSFNVAVHSNPGLPDVDKFLNLGKLPNETKRNLARTQLWGDLTIQGLREALKHELKVLEAGSPSFFTGVKGPHPQGKGKPKVIQCVYCKGKHSTHNCATVSDPKARKDIVVKLRLCYNCLSSSHISSKCTSKFRCRQCEGEHNTTLKPHPGNKELPPQAEPSQSVHTTLAPAHP</sequence>
<name>A7RM64_NEMVE</name>
<organism evidence="2 3">
    <name type="scientific">Nematostella vectensis</name>
    <name type="common">Starlet sea anemone</name>
    <dbReference type="NCBI Taxonomy" id="45351"/>
    <lineage>
        <taxon>Eukaryota</taxon>
        <taxon>Metazoa</taxon>
        <taxon>Cnidaria</taxon>
        <taxon>Anthozoa</taxon>
        <taxon>Hexacorallia</taxon>
        <taxon>Actiniaria</taxon>
        <taxon>Edwardsiidae</taxon>
        <taxon>Nematostella</taxon>
    </lineage>
</organism>
<proteinExistence type="predicted"/>
<protein>
    <submittedName>
        <fullName evidence="2">Uncharacterized protein</fullName>
    </submittedName>
</protein>
<feature type="compositionally biased region" description="Low complexity" evidence="1">
    <location>
        <begin position="108"/>
        <end position="134"/>
    </location>
</feature>
<dbReference type="InterPro" id="IPR005312">
    <property type="entry name" value="DUF1759"/>
</dbReference>
<feature type="region of interest" description="Disordered" evidence="1">
    <location>
        <begin position="108"/>
        <end position="139"/>
    </location>
</feature>
<dbReference type="Proteomes" id="UP000001593">
    <property type="component" value="Unassembled WGS sequence"/>
</dbReference>
<feature type="region of interest" description="Disordered" evidence="1">
    <location>
        <begin position="342"/>
        <end position="372"/>
    </location>
</feature>
<dbReference type="EMBL" id="DS469519">
    <property type="protein sequence ID" value="EDO47547.1"/>
    <property type="molecule type" value="Genomic_DNA"/>
</dbReference>
<accession>A7RM64</accession>
<dbReference type="AlphaFoldDB" id="A7RM64"/>
<gene>
    <name evidence="2" type="ORF">NEMVEDRAFT_v1g199154</name>
</gene>
<evidence type="ECO:0000313" key="2">
    <source>
        <dbReference type="EMBL" id="EDO47547.1"/>
    </source>
</evidence>
<dbReference type="InParanoid" id="A7RM64"/>
<evidence type="ECO:0000313" key="3">
    <source>
        <dbReference type="Proteomes" id="UP000001593"/>
    </source>
</evidence>
<keyword evidence="3" id="KW-1185">Reference proteome</keyword>
<evidence type="ECO:0000256" key="1">
    <source>
        <dbReference type="SAM" id="MobiDB-lite"/>
    </source>
</evidence>
<dbReference type="PANTHER" id="PTHR47331">
    <property type="entry name" value="PHD-TYPE DOMAIN-CONTAINING PROTEIN"/>
    <property type="match status" value="1"/>
</dbReference>
<dbReference type="PANTHER" id="PTHR47331:SF5">
    <property type="entry name" value="RIBONUCLEASE H"/>
    <property type="match status" value="1"/>
</dbReference>
<dbReference type="HOGENOM" id="CLU_744537_0_0_1"/>
<reference evidence="2 3" key="1">
    <citation type="journal article" date="2007" name="Science">
        <title>Sea anemone genome reveals ancestral eumetazoan gene repertoire and genomic organization.</title>
        <authorList>
            <person name="Putnam N.H."/>
            <person name="Srivastava M."/>
            <person name="Hellsten U."/>
            <person name="Dirks B."/>
            <person name="Chapman J."/>
            <person name="Salamov A."/>
            <person name="Terry A."/>
            <person name="Shapiro H."/>
            <person name="Lindquist E."/>
            <person name="Kapitonov V.V."/>
            <person name="Jurka J."/>
            <person name="Genikhovich G."/>
            <person name="Grigoriev I.V."/>
            <person name="Lucas S.M."/>
            <person name="Steele R.E."/>
            <person name="Finnerty J.R."/>
            <person name="Technau U."/>
            <person name="Martindale M.Q."/>
            <person name="Rokhsar D.S."/>
        </authorList>
    </citation>
    <scope>NUCLEOTIDE SEQUENCE [LARGE SCALE GENOMIC DNA]</scope>
    <source>
        <strain evidence="3">CH2 X CH6</strain>
    </source>
</reference>
<dbReference type="Pfam" id="PF03564">
    <property type="entry name" value="DUF1759"/>
    <property type="match status" value="1"/>
</dbReference>